<dbReference type="InterPro" id="IPR017970">
    <property type="entry name" value="Homeobox_CS"/>
</dbReference>
<evidence type="ECO:0000256" key="5">
    <source>
        <dbReference type="PROSITE-ProRule" id="PRU00108"/>
    </source>
</evidence>
<feature type="compositionally biased region" description="Basic and acidic residues" evidence="7">
    <location>
        <begin position="213"/>
        <end position="223"/>
    </location>
</feature>
<evidence type="ECO:0000256" key="7">
    <source>
        <dbReference type="SAM" id="MobiDB-lite"/>
    </source>
</evidence>
<dbReference type="AlphaFoldDB" id="A0AAD9R3K5"/>
<dbReference type="GO" id="GO:0000981">
    <property type="term" value="F:DNA-binding transcription factor activity, RNA polymerase II-specific"/>
    <property type="evidence" value="ECO:0007669"/>
    <property type="project" value="InterPro"/>
</dbReference>
<dbReference type="GO" id="GO:0030154">
    <property type="term" value="P:cell differentiation"/>
    <property type="evidence" value="ECO:0007669"/>
    <property type="project" value="TreeGrafter"/>
</dbReference>
<dbReference type="EMBL" id="JARQWQ010000004">
    <property type="protein sequence ID" value="KAK2572430.1"/>
    <property type="molecule type" value="Genomic_DNA"/>
</dbReference>
<dbReference type="Proteomes" id="UP001249851">
    <property type="component" value="Unassembled WGS sequence"/>
</dbReference>
<comment type="subcellular location">
    <subcellularLocation>
        <location evidence="1 5 6">Nucleus</location>
    </subcellularLocation>
</comment>
<dbReference type="Pfam" id="PF00046">
    <property type="entry name" value="Homeodomain"/>
    <property type="match status" value="1"/>
</dbReference>
<protein>
    <submittedName>
        <fullName evidence="9">Homeobox protein ceh-9</fullName>
    </submittedName>
</protein>
<keyword evidence="4 5" id="KW-0539">Nucleus</keyword>
<feature type="DNA-binding region" description="Homeobox" evidence="5">
    <location>
        <begin position="120"/>
        <end position="179"/>
    </location>
</feature>
<name>A0AAD9R3K5_ACRCE</name>
<accession>A0AAD9R3K5</accession>
<dbReference type="SMART" id="SM00389">
    <property type="entry name" value="HOX"/>
    <property type="match status" value="1"/>
</dbReference>
<evidence type="ECO:0000256" key="4">
    <source>
        <dbReference type="ARBA" id="ARBA00023242"/>
    </source>
</evidence>
<evidence type="ECO:0000313" key="10">
    <source>
        <dbReference type="Proteomes" id="UP001249851"/>
    </source>
</evidence>
<feature type="region of interest" description="Disordered" evidence="7">
    <location>
        <begin position="55"/>
        <end position="123"/>
    </location>
</feature>
<dbReference type="Gene3D" id="1.10.10.60">
    <property type="entry name" value="Homeodomain-like"/>
    <property type="match status" value="1"/>
</dbReference>
<reference evidence="9" key="2">
    <citation type="journal article" date="2023" name="Science">
        <title>Genomic signatures of disease resistance in endangered staghorn corals.</title>
        <authorList>
            <person name="Vollmer S.V."/>
            <person name="Selwyn J.D."/>
            <person name="Despard B.A."/>
            <person name="Roesel C.L."/>
        </authorList>
    </citation>
    <scope>NUCLEOTIDE SEQUENCE</scope>
    <source>
        <strain evidence="9">K2</strain>
    </source>
</reference>
<keyword evidence="2 5" id="KW-0238">DNA-binding</keyword>
<dbReference type="InterPro" id="IPR001356">
    <property type="entry name" value="HD"/>
</dbReference>
<feature type="region of interest" description="Disordered" evidence="7">
    <location>
        <begin position="173"/>
        <end position="223"/>
    </location>
</feature>
<feature type="domain" description="Homeobox" evidence="8">
    <location>
        <begin position="118"/>
        <end position="178"/>
    </location>
</feature>
<dbReference type="SUPFAM" id="SSF46689">
    <property type="entry name" value="Homeodomain-like"/>
    <property type="match status" value="1"/>
</dbReference>
<dbReference type="PROSITE" id="PS00027">
    <property type="entry name" value="HOMEOBOX_1"/>
    <property type="match status" value="1"/>
</dbReference>
<comment type="caution">
    <text evidence="9">The sequence shown here is derived from an EMBL/GenBank/DDBJ whole genome shotgun (WGS) entry which is preliminary data.</text>
</comment>
<dbReference type="InterPro" id="IPR009057">
    <property type="entry name" value="Homeodomain-like_sf"/>
</dbReference>
<evidence type="ECO:0000313" key="9">
    <source>
        <dbReference type="EMBL" id="KAK2572430.1"/>
    </source>
</evidence>
<keyword evidence="3 5" id="KW-0371">Homeobox</keyword>
<evidence type="ECO:0000256" key="2">
    <source>
        <dbReference type="ARBA" id="ARBA00023125"/>
    </source>
</evidence>
<feature type="compositionally biased region" description="Basic residues" evidence="7">
    <location>
        <begin position="105"/>
        <end position="123"/>
    </location>
</feature>
<dbReference type="PANTHER" id="PTHR24340">
    <property type="entry name" value="HOMEOBOX PROTEIN NKX"/>
    <property type="match status" value="1"/>
</dbReference>
<evidence type="ECO:0000256" key="6">
    <source>
        <dbReference type="RuleBase" id="RU000682"/>
    </source>
</evidence>
<feature type="compositionally biased region" description="Basic and acidic residues" evidence="7">
    <location>
        <begin position="176"/>
        <end position="201"/>
    </location>
</feature>
<dbReference type="GO" id="GO:0000978">
    <property type="term" value="F:RNA polymerase II cis-regulatory region sequence-specific DNA binding"/>
    <property type="evidence" value="ECO:0007669"/>
    <property type="project" value="TreeGrafter"/>
</dbReference>
<dbReference type="InterPro" id="IPR050394">
    <property type="entry name" value="Homeobox_NK-like"/>
</dbReference>
<evidence type="ECO:0000256" key="3">
    <source>
        <dbReference type="ARBA" id="ARBA00023155"/>
    </source>
</evidence>
<evidence type="ECO:0000259" key="8">
    <source>
        <dbReference type="PROSITE" id="PS50071"/>
    </source>
</evidence>
<dbReference type="PANTHER" id="PTHR24340:SF70">
    <property type="entry name" value="NK7.1, ISOFORM A"/>
    <property type="match status" value="1"/>
</dbReference>
<proteinExistence type="predicted"/>
<feature type="compositionally biased region" description="Basic and acidic residues" evidence="7">
    <location>
        <begin position="61"/>
        <end position="97"/>
    </location>
</feature>
<feature type="region of interest" description="Disordered" evidence="7">
    <location>
        <begin position="1"/>
        <end position="20"/>
    </location>
</feature>
<dbReference type="InterPro" id="IPR020479">
    <property type="entry name" value="HD_metazoa"/>
</dbReference>
<dbReference type="PROSITE" id="PS50071">
    <property type="entry name" value="HOMEOBOX_2"/>
    <property type="match status" value="1"/>
</dbReference>
<reference evidence="9" key="1">
    <citation type="journal article" date="2023" name="G3 (Bethesda)">
        <title>Whole genome assembly and annotation of the endangered Caribbean coral Acropora cervicornis.</title>
        <authorList>
            <person name="Selwyn J.D."/>
            <person name="Vollmer S.V."/>
        </authorList>
    </citation>
    <scope>NUCLEOTIDE SEQUENCE</scope>
    <source>
        <strain evidence="9">K2</strain>
    </source>
</reference>
<dbReference type="PRINTS" id="PR00024">
    <property type="entry name" value="HOMEOBOX"/>
</dbReference>
<evidence type="ECO:0000256" key="1">
    <source>
        <dbReference type="ARBA" id="ARBA00004123"/>
    </source>
</evidence>
<keyword evidence="10" id="KW-1185">Reference proteome</keyword>
<sequence length="223" mass="25790">MASVGTWHRHVYNNPPKQPTPHFVANILGLKSAHQPNRATSCVRDFDQPLSDTLSANSVENEEKKPEQSAESNDSNRRKISEKEIQRQSKSDMKAESSTRQNSKGVRRLKGKTGREKIKKKKARTTFTGRQIFELEKQFKEKKYLTATERSDMAALLNVTETQVKIWFQNRRTKWKKQEKISDENPDNDKDSHRDQCDNKDSLTSQNSVVENIEDRSLEAENE</sequence>
<gene>
    <name evidence="9" type="ORF">P5673_002672</name>
</gene>
<dbReference type="CDD" id="cd00086">
    <property type="entry name" value="homeodomain"/>
    <property type="match status" value="1"/>
</dbReference>
<dbReference type="GO" id="GO:0005634">
    <property type="term" value="C:nucleus"/>
    <property type="evidence" value="ECO:0007669"/>
    <property type="project" value="UniProtKB-SubCell"/>
</dbReference>
<organism evidence="9 10">
    <name type="scientific">Acropora cervicornis</name>
    <name type="common">Staghorn coral</name>
    <dbReference type="NCBI Taxonomy" id="6130"/>
    <lineage>
        <taxon>Eukaryota</taxon>
        <taxon>Metazoa</taxon>
        <taxon>Cnidaria</taxon>
        <taxon>Anthozoa</taxon>
        <taxon>Hexacorallia</taxon>
        <taxon>Scleractinia</taxon>
        <taxon>Astrocoeniina</taxon>
        <taxon>Acroporidae</taxon>
        <taxon>Acropora</taxon>
    </lineage>
</organism>